<accession>A0ABN8RCB2</accession>
<gene>
    <name evidence="2" type="ORF">PLOB_00017367</name>
</gene>
<organism evidence="2 3">
    <name type="scientific">Porites lobata</name>
    <dbReference type="NCBI Taxonomy" id="104759"/>
    <lineage>
        <taxon>Eukaryota</taxon>
        <taxon>Metazoa</taxon>
        <taxon>Cnidaria</taxon>
        <taxon>Anthozoa</taxon>
        <taxon>Hexacorallia</taxon>
        <taxon>Scleractinia</taxon>
        <taxon>Fungiina</taxon>
        <taxon>Poritidae</taxon>
        <taxon>Porites</taxon>
    </lineage>
</organism>
<comment type="caution">
    <text evidence="2">The sequence shown here is derived from an EMBL/GenBank/DDBJ whole genome shotgun (WGS) entry which is preliminary data.</text>
</comment>
<reference evidence="2 3" key="1">
    <citation type="submission" date="2022-05" db="EMBL/GenBank/DDBJ databases">
        <authorList>
            <consortium name="Genoscope - CEA"/>
            <person name="William W."/>
        </authorList>
    </citation>
    <scope>NUCLEOTIDE SEQUENCE [LARGE SCALE GENOMIC DNA]</scope>
</reference>
<dbReference type="Proteomes" id="UP001159405">
    <property type="component" value="Unassembled WGS sequence"/>
</dbReference>
<proteinExistence type="predicted"/>
<protein>
    <submittedName>
        <fullName evidence="2">Uncharacterized protein</fullName>
    </submittedName>
</protein>
<feature type="signal peptide" evidence="1">
    <location>
        <begin position="1"/>
        <end position="16"/>
    </location>
</feature>
<keyword evidence="3" id="KW-1185">Reference proteome</keyword>
<sequence>MKFVMCILLFIRVSREEDWNLHLESLKALARKLLYNQEGAPILCNWSGPCYRTRQQVDEGSGKTQQPAAIARWFLEVPELSRLAAEAEEMVGLQRASSSHHHDLSDVLTKRYKENVQKLKDVL</sequence>
<feature type="chain" id="PRO_5045904565" evidence="1">
    <location>
        <begin position="17"/>
        <end position="123"/>
    </location>
</feature>
<evidence type="ECO:0000256" key="1">
    <source>
        <dbReference type="SAM" id="SignalP"/>
    </source>
</evidence>
<dbReference type="EMBL" id="CALNXK010000206">
    <property type="protein sequence ID" value="CAH3175908.1"/>
    <property type="molecule type" value="Genomic_DNA"/>
</dbReference>
<evidence type="ECO:0000313" key="2">
    <source>
        <dbReference type="EMBL" id="CAH3175908.1"/>
    </source>
</evidence>
<name>A0ABN8RCB2_9CNID</name>
<dbReference type="PANTHER" id="PTHR47018">
    <property type="entry name" value="CXC DOMAIN-CONTAINING PROTEIN-RELATED"/>
    <property type="match status" value="1"/>
</dbReference>
<evidence type="ECO:0000313" key="3">
    <source>
        <dbReference type="Proteomes" id="UP001159405"/>
    </source>
</evidence>
<dbReference type="PANTHER" id="PTHR47018:SF3">
    <property type="entry name" value="MYCBP-ASSOCIATED PROTEIN"/>
    <property type="match status" value="1"/>
</dbReference>
<keyword evidence="1" id="KW-0732">Signal</keyword>